<protein>
    <submittedName>
        <fullName evidence="2">Uncharacterized protein</fullName>
    </submittedName>
</protein>
<dbReference type="AlphaFoldDB" id="A0A5C7FCH9"/>
<dbReference type="EMBL" id="CP144914">
    <property type="protein sequence ID" value="WWD80595.1"/>
    <property type="molecule type" value="Genomic_DNA"/>
</dbReference>
<dbReference type="OrthoDB" id="2971583at2"/>
<evidence type="ECO:0000313" key="2">
    <source>
        <dbReference type="EMBL" id="WWD80595.1"/>
    </source>
</evidence>
<evidence type="ECO:0000313" key="3">
    <source>
        <dbReference type="Proteomes" id="UP000321816"/>
    </source>
</evidence>
<dbReference type="KEGG" id="ahal:FTX54_003230"/>
<gene>
    <name evidence="2" type="ORF">FTX54_003230</name>
</gene>
<keyword evidence="1" id="KW-1133">Transmembrane helix</keyword>
<feature type="transmembrane region" description="Helical" evidence="1">
    <location>
        <begin position="92"/>
        <end position="112"/>
    </location>
</feature>
<accession>A0A5C7FCH9</accession>
<feature type="transmembrane region" description="Helical" evidence="1">
    <location>
        <begin position="44"/>
        <end position="66"/>
    </location>
</feature>
<feature type="transmembrane region" description="Helical" evidence="1">
    <location>
        <begin position="12"/>
        <end position="32"/>
    </location>
</feature>
<proteinExistence type="predicted"/>
<dbReference type="Proteomes" id="UP000321816">
    <property type="component" value="Chromosome"/>
</dbReference>
<reference evidence="2 3" key="1">
    <citation type="submission" date="2024-01" db="EMBL/GenBank/DDBJ databases">
        <title>Complete Genome Sequence of Alkalicoccus halolimnae BZ-SZ-XJ29T, a Moderately Halophilic Bacterium Isolated from a Salt Lake.</title>
        <authorList>
            <person name="Zhao B."/>
        </authorList>
    </citation>
    <scope>NUCLEOTIDE SEQUENCE [LARGE SCALE GENOMIC DNA]</scope>
    <source>
        <strain evidence="2 3">BZ-SZ-XJ29</strain>
    </source>
</reference>
<keyword evidence="1" id="KW-0812">Transmembrane</keyword>
<organism evidence="2 3">
    <name type="scientific">Alkalicoccus halolimnae</name>
    <dbReference type="NCBI Taxonomy" id="1667239"/>
    <lineage>
        <taxon>Bacteria</taxon>
        <taxon>Bacillati</taxon>
        <taxon>Bacillota</taxon>
        <taxon>Bacilli</taxon>
        <taxon>Bacillales</taxon>
        <taxon>Bacillaceae</taxon>
        <taxon>Alkalicoccus</taxon>
    </lineage>
</organism>
<keyword evidence="1" id="KW-0472">Membrane</keyword>
<keyword evidence="3" id="KW-1185">Reference proteome</keyword>
<dbReference type="RefSeq" id="WP_147805074.1">
    <property type="nucleotide sequence ID" value="NZ_CP144914.1"/>
</dbReference>
<sequence length="113" mass="12702">MESFRWFIEFSKLIFILFIIMFAYTLINAFLLEAAGGFEVLSESGYATIFFLLQTGGILALMTVYYRNRLQPHSRLKLLAQEPLSKAWTRRLSAAGMAAIAASYVILLLVALG</sequence>
<evidence type="ECO:0000256" key="1">
    <source>
        <dbReference type="SAM" id="Phobius"/>
    </source>
</evidence>
<name>A0A5C7FCH9_9BACI</name>